<keyword evidence="4" id="KW-0804">Transcription</keyword>
<proteinExistence type="inferred from homology"/>
<evidence type="ECO:0000313" key="8">
    <source>
        <dbReference type="Proteomes" id="UP000198850"/>
    </source>
</evidence>
<dbReference type="Pfam" id="PF08281">
    <property type="entry name" value="Sigma70_r4_2"/>
    <property type="match status" value="1"/>
</dbReference>
<dbReference type="Gene3D" id="1.10.10.10">
    <property type="entry name" value="Winged helix-like DNA-binding domain superfamily/Winged helix DNA-binding domain"/>
    <property type="match status" value="1"/>
</dbReference>
<dbReference type="SUPFAM" id="SSF88659">
    <property type="entry name" value="Sigma3 and sigma4 domains of RNA polymerase sigma factors"/>
    <property type="match status" value="1"/>
</dbReference>
<evidence type="ECO:0000259" key="6">
    <source>
        <dbReference type="Pfam" id="PF08281"/>
    </source>
</evidence>
<dbReference type="Pfam" id="PF04542">
    <property type="entry name" value="Sigma70_r2"/>
    <property type="match status" value="1"/>
</dbReference>
<evidence type="ECO:0000256" key="3">
    <source>
        <dbReference type="ARBA" id="ARBA00023082"/>
    </source>
</evidence>
<dbReference type="GO" id="GO:0003677">
    <property type="term" value="F:DNA binding"/>
    <property type="evidence" value="ECO:0007669"/>
    <property type="project" value="InterPro"/>
</dbReference>
<name>A0A1H4ETQ8_9SPHI</name>
<dbReference type="NCBIfam" id="TIGR02985">
    <property type="entry name" value="Sig70_bacteroi1"/>
    <property type="match status" value="1"/>
</dbReference>
<dbReference type="STRING" id="425514.SAMN05443550_106145"/>
<comment type="similarity">
    <text evidence="1">Belongs to the sigma-70 factor family. ECF subfamily.</text>
</comment>
<evidence type="ECO:0000313" key="7">
    <source>
        <dbReference type="EMBL" id="SEA88317.1"/>
    </source>
</evidence>
<keyword evidence="8" id="KW-1185">Reference proteome</keyword>
<dbReference type="SUPFAM" id="SSF88946">
    <property type="entry name" value="Sigma2 domain of RNA polymerase sigma factors"/>
    <property type="match status" value="1"/>
</dbReference>
<dbReference type="PANTHER" id="PTHR43133">
    <property type="entry name" value="RNA POLYMERASE ECF-TYPE SIGMA FACTO"/>
    <property type="match status" value="1"/>
</dbReference>
<dbReference type="InterPro" id="IPR013324">
    <property type="entry name" value="RNA_pol_sigma_r3/r4-like"/>
</dbReference>
<dbReference type="InterPro" id="IPR036388">
    <property type="entry name" value="WH-like_DNA-bd_sf"/>
</dbReference>
<reference evidence="7 8" key="1">
    <citation type="submission" date="2016-10" db="EMBL/GenBank/DDBJ databases">
        <authorList>
            <person name="de Groot N.N."/>
        </authorList>
    </citation>
    <scope>NUCLEOTIDE SEQUENCE [LARGE SCALE GENOMIC DNA]</scope>
    <source>
        <strain evidence="7 8">DSM 19033</strain>
    </source>
</reference>
<evidence type="ECO:0000256" key="1">
    <source>
        <dbReference type="ARBA" id="ARBA00010641"/>
    </source>
</evidence>
<sequence>MSAFHQYTDRELVSLIKQDNRGAFEEIYERYKFLLLSHALNKLRNREEARDILQEAFVYLWNKRLTLSDENLGGYLYTVVRHMILNRLTKERYRKQYFDALYQFADHGSVESDYRIREQQLQSHIEAEIAALPTKMREVFELSRKKHLSHREIAGKLGISEQTVSKQVTNALKILRTRLGFFAYLYLLLYLK</sequence>
<dbReference type="InterPro" id="IPR014284">
    <property type="entry name" value="RNA_pol_sigma-70_dom"/>
</dbReference>
<dbReference type="InterPro" id="IPR039425">
    <property type="entry name" value="RNA_pol_sigma-70-like"/>
</dbReference>
<evidence type="ECO:0000259" key="5">
    <source>
        <dbReference type="Pfam" id="PF04542"/>
    </source>
</evidence>
<accession>A0A1H4ETQ8</accession>
<dbReference type="InterPro" id="IPR013249">
    <property type="entry name" value="RNA_pol_sigma70_r4_t2"/>
</dbReference>
<dbReference type="OrthoDB" id="659569at2"/>
<organism evidence="7 8">
    <name type="scientific">Pedobacter hartonius</name>
    <dbReference type="NCBI Taxonomy" id="425514"/>
    <lineage>
        <taxon>Bacteria</taxon>
        <taxon>Pseudomonadati</taxon>
        <taxon>Bacteroidota</taxon>
        <taxon>Sphingobacteriia</taxon>
        <taxon>Sphingobacteriales</taxon>
        <taxon>Sphingobacteriaceae</taxon>
        <taxon>Pedobacter</taxon>
    </lineage>
</organism>
<feature type="domain" description="RNA polymerase sigma factor 70 region 4 type 2" evidence="6">
    <location>
        <begin position="125"/>
        <end position="174"/>
    </location>
</feature>
<evidence type="ECO:0000256" key="4">
    <source>
        <dbReference type="ARBA" id="ARBA00023163"/>
    </source>
</evidence>
<dbReference type="GO" id="GO:0006352">
    <property type="term" value="P:DNA-templated transcription initiation"/>
    <property type="evidence" value="ECO:0007669"/>
    <property type="project" value="InterPro"/>
</dbReference>
<dbReference type="InterPro" id="IPR013325">
    <property type="entry name" value="RNA_pol_sigma_r2"/>
</dbReference>
<gene>
    <name evidence="7" type="ORF">SAMN05443550_106145</name>
</gene>
<dbReference type="InterPro" id="IPR007627">
    <property type="entry name" value="RNA_pol_sigma70_r2"/>
</dbReference>
<evidence type="ECO:0000256" key="2">
    <source>
        <dbReference type="ARBA" id="ARBA00023015"/>
    </source>
</evidence>
<keyword evidence="3" id="KW-0731">Sigma factor</keyword>
<dbReference type="PANTHER" id="PTHR43133:SF46">
    <property type="entry name" value="RNA POLYMERASE SIGMA-70 FACTOR ECF SUBFAMILY"/>
    <property type="match status" value="1"/>
</dbReference>
<dbReference type="NCBIfam" id="TIGR02937">
    <property type="entry name" value="sigma70-ECF"/>
    <property type="match status" value="1"/>
</dbReference>
<dbReference type="InterPro" id="IPR014327">
    <property type="entry name" value="RNA_pol_sigma70_bacteroid"/>
</dbReference>
<dbReference type="GO" id="GO:0016987">
    <property type="term" value="F:sigma factor activity"/>
    <property type="evidence" value="ECO:0007669"/>
    <property type="project" value="UniProtKB-KW"/>
</dbReference>
<dbReference type="Gene3D" id="1.10.1740.10">
    <property type="match status" value="1"/>
</dbReference>
<feature type="domain" description="RNA polymerase sigma-70 region 2" evidence="5">
    <location>
        <begin position="27"/>
        <end position="92"/>
    </location>
</feature>
<dbReference type="Proteomes" id="UP000198850">
    <property type="component" value="Unassembled WGS sequence"/>
</dbReference>
<dbReference type="AlphaFoldDB" id="A0A1H4ETQ8"/>
<protein>
    <submittedName>
        <fullName evidence="7">RNA polymerase sigma-70 factor, ECF subfamily</fullName>
    </submittedName>
</protein>
<dbReference type="EMBL" id="FNRA01000006">
    <property type="protein sequence ID" value="SEA88317.1"/>
    <property type="molecule type" value="Genomic_DNA"/>
</dbReference>
<keyword evidence="2" id="KW-0805">Transcription regulation</keyword>
<dbReference type="RefSeq" id="WP_090557150.1">
    <property type="nucleotide sequence ID" value="NZ_FNRA01000006.1"/>
</dbReference>